<evidence type="ECO:0000256" key="1">
    <source>
        <dbReference type="SAM" id="Phobius"/>
    </source>
</evidence>
<dbReference type="Proteomes" id="UP000176772">
    <property type="component" value="Unassembled WGS sequence"/>
</dbReference>
<keyword evidence="1" id="KW-0812">Transmembrane</keyword>
<feature type="transmembrane region" description="Helical" evidence="1">
    <location>
        <begin position="45"/>
        <end position="64"/>
    </location>
</feature>
<evidence type="ECO:0000313" key="2">
    <source>
        <dbReference type="EMBL" id="OHA56930.1"/>
    </source>
</evidence>
<gene>
    <name evidence="2" type="ORF">A2588_01600</name>
</gene>
<evidence type="ECO:0000313" key="3">
    <source>
        <dbReference type="Proteomes" id="UP000176772"/>
    </source>
</evidence>
<protein>
    <recommendedName>
        <fullName evidence="4">Glycosyltransferase RgtA/B/C/D-like domain-containing protein</fullName>
    </recommendedName>
</protein>
<dbReference type="EMBL" id="MHTF01000023">
    <property type="protein sequence ID" value="OHA56930.1"/>
    <property type="molecule type" value="Genomic_DNA"/>
</dbReference>
<sequence>MYSNSSLLCWAEKYKMLVLFILVLLIGVAVFKELIYLLPKFSWRIFTPWVVLVFLMATLTLLGIRIAQRHYGLESINGVHDGITQTEIALSYLWQGTNPYSVDYFDTSLEEFRFYYNQVNPALYHYAYLPGVLVLGSPLYFISPFIIGFYDQRLTQALIFALLIFWLVWRYRQNPKLILLVPLLFFNFWFMVYFLHGLNDIVIIALVILALEFVIIRKYLASAIILGCALATKQTTWFVLPFLIQFFWHWEKLHFGTAKPEVRRRAIVWGGTALLVATIIILPFLIKDPQGFWADTISYQSGRVENSYPIMGIGMGEIIYQLGLVPERTSYFPFWIFQLIIAGLVGWYAWQYQKRRPIEPWLVLWLWTLLLTGVWFMNRYFSITHLAALIVMVCLTYFYKELEQGEGFKTKPWFSRLVAGIIKK</sequence>
<proteinExistence type="predicted"/>
<feature type="transmembrane region" description="Helical" evidence="1">
    <location>
        <begin position="201"/>
        <end position="216"/>
    </location>
</feature>
<dbReference type="AlphaFoldDB" id="A0A1G2Q8U7"/>
<feature type="transmembrane region" description="Helical" evidence="1">
    <location>
        <begin position="16"/>
        <end position="39"/>
    </location>
</feature>
<reference evidence="2 3" key="1">
    <citation type="journal article" date="2016" name="Nat. Commun.">
        <title>Thousands of microbial genomes shed light on interconnected biogeochemical processes in an aquifer system.</title>
        <authorList>
            <person name="Anantharaman K."/>
            <person name="Brown C.T."/>
            <person name="Hug L.A."/>
            <person name="Sharon I."/>
            <person name="Castelle C.J."/>
            <person name="Probst A.J."/>
            <person name="Thomas B.C."/>
            <person name="Singh A."/>
            <person name="Wilkins M.J."/>
            <person name="Karaoz U."/>
            <person name="Brodie E.L."/>
            <person name="Williams K.H."/>
            <person name="Hubbard S.S."/>
            <person name="Banfield J.F."/>
        </authorList>
    </citation>
    <scope>NUCLEOTIDE SEQUENCE [LARGE SCALE GENOMIC DNA]</scope>
</reference>
<keyword evidence="1" id="KW-0472">Membrane</keyword>
<comment type="caution">
    <text evidence="2">The sequence shown here is derived from an EMBL/GenBank/DDBJ whole genome shotgun (WGS) entry which is preliminary data.</text>
</comment>
<feature type="transmembrane region" description="Helical" evidence="1">
    <location>
        <begin position="153"/>
        <end position="170"/>
    </location>
</feature>
<feature type="transmembrane region" description="Helical" evidence="1">
    <location>
        <begin position="267"/>
        <end position="286"/>
    </location>
</feature>
<feature type="transmembrane region" description="Helical" evidence="1">
    <location>
        <begin position="123"/>
        <end position="147"/>
    </location>
</feature>
<feature type="transmembrane region" description="Helical" evidence="1">
    <location>
        <begin position="177"/>
        <end position="195"/>
    </location>
</feature>
<organism evidence="2 3">
    <name type="scientific">Candidatus Veblenbacteria bacterium RIFOXYD1_FULL_43_11</name>
    <dbReference type="NCBI Taxonomy" id="1802429"/>
    <lineage>
        <taxon>Bacteria</taxon>
        <taxon>Candidatus Vebleniibacteriota</taxon>
    </lineage>
</organism>
<feature type="transmembrane region" description="Helical" evidence="1">
    <location>
        <begin position="331"/>
        <end position="349"/>
    </location>
</feature>
<name>A0A1G2Q8U7_9BACT</name>
<feature type="transmembrane region" description="Helical" evidence="1">
    <location>
        <begin position="383"/>
        <end position="399"/>
    </location>
</feature>
<evidence type="ECO:0008006" key="4">
    <source>
        <dbReference type="Google" id="ProtNLM"/>
    </source>
</evidence>
<accession>A0A1G2Q8U7</accession>
<feature type="transmembrane region" description="Helical" evidence="1">
    <location>
        <begin position="361"/>
        <end position="377"/>
    </location>
</feature>
<keyword evidence="1" id="KW-1133">Transmembrane helix</keyword>